<dbReference type="AlphaFoldDB" id="A0A3M0K677"/>
<gene>
    <name evidence="2" type="ORF">DUI87_16017</name>
</gene>
<comment type="caution">
    <text evidence="2">The sequence shown here is derived from an EMBL/GenBank/DDBJ whole genome shotgun (WGS) entry which is preliminary data.</text>
</comment>
<dbReference type="PANTHER" id="PTHR16222:SF23">
    <property type="entry name" value="INACTIVE ADP-RIBOSYLTRANSFERASE ARH2"/>
    <property type="match status" value="1"/>
</dbReference>
<keyword evidence="3" id="KW-1185">Reference proteome</keyword>
<dbReference type="InterPro" id="IPR050792">
    <property type="entry name" value="ADP-ribosylglycohydrolase"/>
</dbReference>
<reference evidence="2 3" key="1">
    <citation type="submission" date="2018-07" db="EMBL/GenBank/DDBJ databases">
        <title>A high quality draft genome assembly of the barn swallow (H. rustica rustica).</title>
        <authorList>
            <person name="Formenti G."/>
            <person name="Chiara M."/>
            <person name="Poveda L."/>
            <person name="Francoijs K.-J."/>
            <person name="Bonisoli-Alquati A."/>
            <person name="Canova L."/>
            <person name="Gianfranceschi L."/>
            <person name="Horner D.S."/>
            <person name="Saino N."/>
        </authorList>
    </citation>
    <scope>NUCLEOTIDE SEQUENCE [LARGE SCALE GENOMIC DNA]</scope>
    <source>
        <strain evidence="2">Chelidonia</strain>
        <tissue evidence="2">Blood</tissue>
    </source>
</reference>
<name>A0A3M0K677_HIRRU</name>
<evidence type="ECO:0000256" key="1">
    <source>
        <dbReference type="SAM" id="MobiDB-lite"/>
    </source>
</evidence>
<protein>
    <submittedName>
        <fullName evidence="2">Uncharacterized protein</fullName>
    </submittedName>
</protein>
<sequence length="378" mass="42308">MLIDPLVLKKKLNRMATEQGAFAVLSSLLLYVTELAAGDPQISNKRTKWAEGKENQLSSNQPCPGPIRVQYPTRFQLLRSRFLNNNREPYTKKRREVGKLVIKEKMWVSRAGNKLDRSRDKKGDGKAVDEDADTAPSERARWSSVTGKNTVKNILKKFLAAEEKEAKENSPSWKKKGANSSLPKIVNRNSVFSKLKEQFEQSTLCSAAEVKASLLRKGERKTKIFPSRKTIHKPEVKVLRMAAMTATGIKSPESQNLVCSMVPVPRLSMATKINHPWSWSKNNATKQPFGHGTLLKEKEGSNRDHGENTTLVNAAQDREDKEELVMASEAMSDAKDCDEAKIDSMKQVPNVHPVLDNSSTTHKNKTLADCIPPHLKVV</sequence>
<accession>A0A3M0K677</accession>
<dbReference type="STRING" id="333673.A0A3M0K677"/>
<dbReference type="PANTHER" id="PTHR16222">
    <property type="entry name" value="ADP-RIBOSYLGLYCOHYDROLASE"/>
    <property type="match status" value="1"/>
</dbReference>
<organism evidence="2 3">
    <name type="scientific">Hirundo rustica rustica</name>
    <dbReference type="NCBI Taxonomy" id="333673"/>
    <lineage>
        <taxon>Eukaryota</taxon>
        <taxon>Metazoa</taxon>
        <taxon>Chordata</taxon>
        <taxon>Craniata</taxon>
        <taxon>Vertebrata</taxon>
        <taxon>Euteleostomi</taxon>
        <taxon>Archelosauria</taxon>
        <taxon>Archosauria</taxon>
        <taxon>Dinosauria</taxon>
        <taxon>Saurischia</taxon>
        <taxon>Theropoda</taxon>
        <taxon>Coelurosauria</taxon>
        <taxon>Aves</taxon>
        <taxon>Neognathae</taxon>
        <taxon>Neoaves</taxon>
        <taxon>Telluraves</taxon>
        <taxon>Australaves</taxon>
        <taxon>Passeriformes</taxon>
        <taxon>Sylvioidea</taxon>
        <taxon>Hirundinidae</taxon>
        <taxon>Hirundo</taxon>
    </lineage>
</organism>
<dbReference type="Proteomes" id="UP000269221">
    <property type="component" value="Unassembled WGS sequence"/>
</dbReference>
<dbReference type="OrthoDB" id="10250509at2759"/>
<dbReference type="EMBL" id="QRBI01000120">
    <property type="protein sequence ID" value="RMC06580.1"/>
    <property type="molecule type" value="Genomic_DNA"/>
</dbReference>
<proteinExistence type="predicted"/>
<evidence type="ECO:0000313" key="3">
    <source>
        <dbReference type="Proteomes" id="UP000269221"/>
    </source>
</evidence>
<feature type="region of interest" description="Disordered" evidence="1">
    <location>
        <begin position="113"/>
        <end position="145"/>
    </location>
</feature>
<feature type="compositionally biased region" description="Basic and acidic residues" evidence="1">
    <location>
        <begin position="113"/>
        <end position="129"/>
    </location>
</feature>
<evidence type="ECO:0000313" key="2">
    <source>
        <dbReference type="EMBL" id="RMC06580.1"/>
    </source>
</evidence>